<dbReference type="Gene3D" id="3.40.50.2000">
    <property type="entry name" value="Glycogen Phosphorylase B"/>
    <property type="match status" value="2"/>
</dbReference>
<gene>
    <name evidence="3" type="primary">mshA_2</name>
    <name evidence="3" type="ORF">AOPFMNJM_0756</name>
</gene>
<protein>
    <submittedName>
        <fullName evidence="3">D-inositol-3-phosphate glycosyltransferase</fullName>
    </submittedName>
</protein>
<reference evidence="3" key="1">
    <citation type="journal article" date="2021" name="Front. Microbiol.">
        <title>Comprehensive Comparative Genomics and Phenotyping of Methylobacterium Species.</title>
        <authorList>
            <person name="Alessa O."/>
            <person name="Ogura Y."/>
            <person name="Fujitani Y."/>
            <person name="Takami H."/>
            <person name="Hayashi T."/>
            <person name="Sahin N."/>
            <person name="Tani A."/>
        </authorList>
    </citation>
    <scope>NUCLEOTIDE SEQUENCE</scope>
    <source>
        <strain evidence="3">LMG 23639</strain>
    </source>
</reference>
<dbReference type="Pfam" id="PF13692">
    <property type="entry name" value="Glyco_trans_1_4"/>
    <property type="match status" value="1"/>
</dbReference>
<organism evidence="3 4">
    <name type="scientific">Methylobacterium jeotgali</name>
    <dbReference type="NCBI Taxonomy" id="381630"/>
    <lineage>
        <taxon>Bacteria</taxon>
        <taxon>Pseudomonadati</taxon>
        <taxon>Pseudomonadota</taxon>
        <taxon>Alphaproteobacteria</taxon>
        <taxon>Hyphomicrobiales</taxon>
        <taxon>Methylobacteriaceae</taxon>
        <taxon>Methylobacterium</taxon>
    </lineage>
</organism>
<proteinExistence type="predicted"/>
<dbReference type="SUPFAM" id="SSF53756">
    <property type="entry name" value="UDP-Glycosyltransferase/glycogen phosphorylase"/>
    <property type="match status" value="1"/>
</dbReference>
<keyword evidence="2" id="KW-0808">Transferase</keyword>
<name>A0ABQ4SQF7_9HYPH</name>
<dbReference type="PANTHER" id="PTHR12526:SF510">
    <property type="entry name" value="D-INOSITOL 3-PHOSPHATE GLYCOSYLTRANSFERASE"/>
    <property type="match status" value="1"/>
</dbReference>
<reference evidence="3" key="2">
    <citation type="submission" date="2021-08" db="EMBL/GenBank/DDBJ databases">
        <authorList>
            <person name="Tani A."/>
            <person name="Ola A."/>
            <person name="Ogura Y."/>
            <person name="Katsura K."/>
            <person name="Hayashi T."/>
        </authorList>
    </citation>
    <scope>NUCLEOTIDE SEQUENCE</scope>
    <source>
        <strain evidence="3">LMG 23639</strain>
    </source>
</reference>
<comment type="caution">
    <text evidence="3">The sequence shown here is derived from an EMBL/GenBank/DDBJ whole genome shotgun (WGS) entry which is preliminary data.</text>
</comment>
<evidence type="ECO:0000313" key="3">
    <source>
        <dbReference type="EMBL" id="GJE05456.1"/>
    </source>
</evidence>
<keyword evidence="4" id="KW-1185">Reference proteome</keyword>
<accession>A0ABQ4SQF7</accession>
<sequence>MRRLRVLFIVPHPIEGPSSRFRVYQFLPTLAAHGIDAEVRPFLTSAEAPIIYGAGGTAAKVALTLKATLRRLGDVLRATCYDAVFVLREAFPFGPAFFETLLKAASGRLIFDFDDAIYVPSTAYRNPLDRLRDWGKTARIVARADHILAGSHYLADWAEAHAPGRVTVLPTVVDTEVFRPAPVPRPDGPFTVGWIGTPRGTSYLHPLIGAMRRLKERVPGIRFTLIGAEPFPCEGLPVSFPPWRLDTEVDDIRAFDVGLMPLADDEEAKGKCGFKLIEYMSLGVPVVCSPVGANRDIVEEGRSGFFATNEDAWVEAIARLAEDPALHARFAAEGRRVVEERYSLAAVAPVLAETLREVVEGLNRPSSARR</sequence>
<dbReference type="CDD" id="cd03801">
    <property type="entry name" value="GT4_PimA-like"/>
    <property type="match status" value="1"/>
</dbReference>
<dbReference type="PANTHER" id="PTHR12526">
    <property type="entry name" value="GLYCOSYLTRANSFERASE"/>
    <property type="match status" value="1"/>
</dbReference>
<dbReference type="EMBL" id="BPQR01000011">
    <property type="protein sequence ID" value="GJE05456.1"/>
    <property type="molecule type" value="Genomic_DNA"/>
</dbReference>
<dbReference type="RefSeq" id="WP_238274141.1">
    <property type="nucleotide sequence ID" value="NZ_BPQR01000011.1"/>
</dbReference>
<evidence type="ECO:0000256" key="1">
    <source>
        <dbReference type="ARBA" id="ARBA00022676"/>
    </source>
</evidence>
<dbReference type="Proteomes" id="UP001055102">
    <property type="component" value="Unassembled WGS sequence"/>
</dbReference>
<keyword evidence="1" id="KW-0328">Glycosyltransferase</keyword>
<evidence type="ECO:0000256" key="2">
    <source>
        <dbReference type="ARBA" id="ARBA00022679"/>
    </source>
</evidence>
<evidence type="ECO:0000313" key="4">
    <source>
        <dbReference type="Proteomes" id="UP001055102"/>
    </source>
</evidence>